<dbReference type="InterPro" id="IPR029014">
    <property type="entry name" value="NiFe-Hase_large"/>
</dbReference>
<gene>
    <name evidence="2" type="ORF">AW06_003050</name>
</gene>
<protein>
    <submittedName>
        <fullName evidence="2">Coenzyme F420-reducing hydrogenase, alpha subunit</fullName>
    </submittedName>
</protein>
<evidence type="ECO:0000313" key="3">
    <source>
        <dbReference type="Proteomes" id="UP000021315"/>
    </source>
</evidence>
<sequence length="333" mass="35758">MEQGVLQLTLAWDGKEIVSTGIVSSRPMLAKALRGLPVARVSEIIPRVFSLCRHAQDAAARLCIQAARAERAALDDARDLGLAVAIEAIVEHLYHLLMAWPPLLQKPCRASRIEQFGAWRKRLLAVVDAAAAAALAVDLANWLAELEVPPFDDRLAVTAVALLPQLSAAEWAPLIDREDFAALPTFAGQAAETGVLARHAGDPGLAFLLADGQRIQARLAARLLELRWLAAGLADPSRLSALVDATAVAAGCGLARIETARGTLLHRIELAADCVEDYQIIAPTEWNFHPQGAFDSEMSGCPAQTRDDARIRAACLALSLDPCVPYELRIVDA</sequence>
<reference evidence="2" key="1">
    <citation type="submission" date="2014-02" db="EMBL/GenBank/DDBJ databases">
        <title>Expanding our view of genomic diversity in Candidatus Accumulibacter clades.</title>
        <authorList>
            <person name="Skennerton C.T."/>
            <person name="Barr J.J."/>
            <person name="Slater F.R."/>
            <person name="Bond P.L."/>
            <person name="Tyson G.W."/>
        </authorList>
    </citation>
    <scope>NUCLEOTIDE SEQUENCE [LARGE SCALE GENOMIC DNA]</scope>
</reference>
<keyword evidence="3" id="KW-1185">Reference proteome</keyword>
<keyword evidence="1" id="KW-0479">Metal-binding</keyword>
<evidence type="ECO:0000313" key="2">
    <source>
        <dbReference type="EMBL" id="KFB75883.1"/>
    </source>
</evidence>
<comment type="caution">
    <text evidence="2">The sequence shown here is derived from an EMBL/GenBank/DDBJ whole genome shotgun (WGS) entry which is preliminary data.</text>
</comment>
<dbReference type="InterPro" id="IPR001501">
    <property type="entry name" value="Ni-dep_hyd_lsu"/>
</dbReference>
<dbReference type="EMBL" id="JDST02000070">
    <property type="protein sequence ID" value="KFB75883.1"/>
    <property type="molecule type" value="Genomic_DNA"/>
</dbReference>
<dbReference type="GO" id="GO:0016151">
    <property type="term" value="F:nickel cation binding"/>
    <property type="evidence" value="ECO:0007669"/>
    <property type="project" value="InterPro"/>
</dbReference>
<dbReference type="Pfam" id="PF00374">
    <property type="entry name" value="NiFeSe_Hases"/>
    <property type="match status" value="1"/>
</dbReference>
<dbReference type="SUPFAM" id="SSF56762">
    <property type="entry name" value="HydB/Nqo4-like"/>
    <property type="match status" value="1"/>
</dbReference>
<dbReference type="STRING" id="1453999.AW06_003050"/>
<dbReference type="PANTHER" id="PTHR42958:SF4">
    <property type="entry name" value="HYDROGENASE EXPRESSION_FORMATION PROTEIN HUPK"/>
    <property type="match status" value="1"/>
</dbReference>
<evidence type="ECO:0000256" key="1">
    <source>
        <dbReference type="PIRSR" id="PIRSR601501-1"/>
    </source>
</evidence>
<name>A0A080M3U0_9PROT</name>
<dbReference type="InterPro" id="IPR050867">
    <property type="entry name" value="NiFe/NiFeSe_hydrgnase_LSU"/>
</dbReference>
<dbReference type="PANTHER" id="PTHR42958">
    <property type="entry name" value="HYDROGENASE-2 LARGE CHAIN"/>
    <property type="match status" value="1"/>
</dbReference>
<feature type="binding site" evidence="1">
    <location>
        <position position="280"/>
    </location>
    <ligand>
        <name>Mg(2+)</name>
        <dbReference type="ChEBI" id="CHEBI:18420"/>
    </ligand>
</feature>
<accession>A0A080M3U0</accession>
<dbReference type="AlphaFoldDB" id="A0A080M3U0"/>
<dbReference type="Gene3D" id="1.10.645.10">
    <property type="entry name" value="Cytochrome-c3 Hydrogenase, chain B"/>
    <property type="match status" value="2"/>
</dbReference>
<keyword evidence="1" id="KW-0533">Nickel</keyword>
<organism evidence="2 3">
    <name type="scientific">Candidatus Accumulibacter cognatus</name>
    <dbReference type="NCBI Taxonomy" id="2954383"/>
    <lineage>
        <taxon>Bacteria</taxon>
        <taxon>Pseudomonadati</taxon>
        <taxon>Pseudomonadota</taxon>
        <taxon>Betaproteobacteria</taxon>
        <taxon>Candidatus Accumulibacter</taxon>
    </lineage>
</organism>
<comment type="cofactor">
    <cofactor evidence="1">
        <name>Ni(2+)</name>
        <dbReference type="ChEBI" id="CHEBI:49786"/>
    </cofactor>
</comment>
<keyword evidence="1" id="KW-0460">Magnesium</keyword>
<feature type="binding site" evidence="1">
    <location>
        <position position="323"/>
    </location>
    <ligand>
        <name>Ni(2+)</name>
        <dbReference type="ChEBI" id="CHEBI:49786"/>
    </ligand>
</feature>
<dbReference type="Proteomes" id="UP000021315">
    <property type="component" value="Unassembled WGS sequence"/>
</dbReference>
<dbReference type="RefSeq" id="WP_273704683.1">
    <property type="nucleotide sequence ID" value="NZ_JDST02000070.1"/>
</dbReference>
<proteinExistence type="predicted"/>